<evidence type="ECO:0000313" key="6">
    <source>
        <dbReference type="Proteomes" id="UP001497383"/>
    </source>
</evidence>
<reference evidence="5 6" key="1">
    <citation type="submission" date="2024-03" db="EMBL/GenBank/DDBJ databases">
        <authorList>
            <person name="Brejova B."/>
        </authorList>
    </citation>
    <scope>NUCLEOTIDE SEQUENCE [LARGE SCALE GENOMIC DNA]</scope>
    <source>
        <strain evidence="5 6">CBS 14171</strain>
    </source>
</reference>
<dbReference type="InterPro" id="IPR013892">
    <property type="entry name" value="Cyt_c_biogenesis_Cmc1-like"/>
</dbReference>
<proteinExistence type="inferred from homology"/>
<dbReference type="RefSeq" id="XP_066827124.1">
    <property type="nucleotide sequence ID" value="XM_066971794.1"/>
</dbReference>
<name>A0ABP0ZES6_9ASCO</name>
<sequence>MSYSKPDKKGFSDVELPSNPNLPSWLITPKEEKAIFERWRKKAFANCDELIKRYIECSNSYKNPVEAVQKCKQTNSDSLKCVEQYQTREYLEAERDLYIKEKQQKKKLYKLKLQQLEDEKSKNKPASEA</sequence>
<evidence type="ECO:0000256" key="4">
    <source>
        <dbReference type="SAM" id="MobiDB-lite"/>
    </source>
</evidence>
<dbReference type="Proteomes" id="UP001497383">
    <property type="component" value="Chromosome 1"/>
</dbReference>
<keyword evidence="3" id="KW-0496">Mitochondrion</keyword>
<evidence type="ECO:0000256" key="1">
    <source>
        <dbReference type="ARBA" id="ARBA00007347"/>
    </source>
</evidence>
<accession>A0ABP0ZES6</accession>
<gene>
    <name evidence="5" type="ORF">LODBEIA_P01860</name>
</gene>
<evidence type="ECO:0000256" key="2">
    <source>
        <dbReference type="ARBA" id="ARBA00023157"/>
    </source>
</evidence>
<dbReference type="EMBL" id="OZ022405">
    <property type="protein sequence ID" value="CAK9435459.1"/>
    <property type="molecule type" value="Genomic_DNA"/>
</dbReference>
<comment type="function">
    <text evidence="3">Required for mitochondrial cytochrome c oxidase (COX) assembly and respiration.</text>
</comment>
<keyword evidence="2" id="KW-1015">Disulfide bond</keyword>
<feature type="compositionally biased region" description="Basic and acidic residues" evidence="4">
    <location>
        <begin position="1"/>
        <end position="12"/>
    </location>
</feature>
<protein>
    <recommendedName>
        <fullName evidence="3">COX assembly mitochondrial protein</fullName>
    </recommendedName>
</protein>
<keyword evidence="6" id="KW-1185">Reference proteome</keyword>
<organism evidence="5 6">
    <name type="scientific">Lodderomyces beijingensis</name>
    <dbReference type="NCBI Taxonomy" id="1775926"/>
    <lineage>
        <taxon>Eukaryota</taxon>
        <taxon>Fungi</taxon>
        <taxon>Dikarya</taxon>
        <taxon>Ascomycota</taxon>
        <taxon>Saccharomycotina</taxon>
        <taxon>Pichiomycetes</taxon>
        <taxon>Debaryomycetaceae</taxon>
        <taxon>Candida/Lodderomyces clade</taxon>
        <taxon>Lodderomyces</taxon>
    </lineage>
</organism>
<comment type="subcellular location">
    <subcellularLocation>
        <location evidence="3">Mitochondrion inner membrane</location>
    </subcellularLocation>
</comment>
<evidence type="ECO:0000313" key="5">
    <source>
        <dbReference type="EMBL" id="CAK9435459.1"/>
    </source>
</evidence>
<keyword evidence="3" id="KW-0999">Mitochondrion inner membrane</keyword>
<keyword evidence="3" id="KW-0472">Membrane</keyword>
<evidence type="ECO:0000256" key="3">
    <source>
        <dbReference type="RuleBase" id="RU364104"/>
    </source>
</evidence>
<feature type="region of interest" description="Disordered" evidence="4">
    <location>
        <begin position="1"/>
        <end position="23"/>
    </location>
</feature>
<keyword evidence="3" id="KW-0143">Chaperone</keyword>
<dbReference type="GeneID" id="92205382"/>
<comment type="similarity">
    <text evidence="1 3">Belongs to the CMC family.</text>
</comment>
<dbReference type="Pfam" id="PF08583">
    <property type="entry name" value="Cmc1"/>
    <property type="match status" value="1"/>
</dbReference>